<dbReference type="SUPFAM" id="SSF54909">
    <property type="entry name" value="Dimeric alpha+beta barrel"/>
    <property type="match status" value="1"/>
</dbReference>
<sequence>MNRIAVPAAGAAAFEERFAASMRATLPGVDGLLGARLLRPQQEGGVYVAVMDFTDREAFAAWMRSESFRAAHGPSEGGAPDDVASGGVEMFETVLSVGA</sequence>
<keyword evidence="3" id="KW-1185">Reference proteome</keyword>
<protein>
    <submittedName>
        <fullName evidence="2">Antibiotic biosynthesis monooxygenase family protein</fullName>
        <ecNumber evidence="2">1.14.-.-</ecNumber>
    </submittedName>
</protein>
<keyword evidence="2" id="KW-0503">Monooxygenase</keyword>
<comment type="caution">
    <text evidence="2">The sequence shown here is derived from an EMBL/GenBank/DDBJ whole genome shotgun (WGS) entry which is preliminary data.</text>
</comment>
<evidence type="ECO:0000313" key="3">
    <source>
        <dbReference type="Proteomes" id="UP001589703"/>
    </source>
</evidence>
<gene>
    <name evidence="2" type="ORF">ACFFRO_10890</name>
</gene>
<dbReference type="InterPro" id="IPR007138">
    <property type="entry name" value="ABM_dom"/>
</dbReference>
<evidence type="ECO:0000259" key="1">
    <source>
        <dbReference type="PROSITE" id="PS51725"/>
    </source>
</evidence>
<accession>A0ABV5VCS8</accession>
<dbReference type="Pfam" id="PF03992">
    <property type="entry name" value="ABM"/>
    <property type="match status" value="1"/>
</dbReference>
<dbReference type="InterPro" id="IPR011008">
    <property type="entry name" value="Dimeric_a/b-barrel"/>
</dbReference>
<feature type="domain" description="ABM" evidence="1">
    <location>
        <begin position="1"/>
        <end position="95"/>
    </location>
</feature>
<dbReference type="RefSeq" id="WP_385858727.1">
    <property type="nucleotide sequence ID" value="NZ_JBHMAR010000009.1"/>
</dbReference>
<reference evidence="2 3" key="1">
    <citation type="submission" date="2024-09" db="EMBL/GenBank/DDBJ databases">
        <authorList>
            <person name="Sun Q."/>
            <person name="Mori K."/>
        </authorList>
    </citation>
    <scope>NUCLEOTIDE SEQUENCE [LARGE SCALE GENOMIC DNA]</scope>
    <source>
        <strain evidence="2 3">JCM 10918</strain>
    </source>
</reference>
<evidence type="ECO:0000313" key="2">
    <source>
        <dbReference type="EMBL" id="MFB9735636.1"/>
    </source>
</evidence>
<dbReference type="EC" id="1.14.-.-" evidence="2"/>
<keyword evidence="2" id="KW-0560">Oxidoreductase</keyword>
<dbReference type="PANTHER" id="PTHR34474:SF2">
    <property type="entry name" value="SIGNAL TRANSDUCTION PROTEIN TRAP"/>
    <property type="match status" value="1"/>
</dbReference>
<proteinExistence type="predicted"/>
<organism evidence="2 3">
    <name type="scientific">Streptomyces thermocoprophilus</name>
    <dbReference type="NCBI Taxonomy" id="78356"/>
    <lineage>
        <taxon>Bacteria</taxon>
        <taxon>Bacillati</taxon>
        <taxon>Actinomycetota</taxon>
        <taxon>Actinomycetes</taxon>
        <taxon>Kitasatosporales</taxon>
        <taxon>Streptomycetaceae</taxon>
        <taxon>Streptomyces</taxon>
    </lineage>
</organism>
<name>A0ABV5VCS8_9ACTN</name>
<dbReference type="EMBL" id="JBHMAR010000009">
    <property type="protein sequence ID" value="MFB9735636.1"/>
    <property type="molecule type" value="Genomic_DNA"/>
</dbReference>
<dbReference type="Proteomes" id="UP001589703">
    <property type="component" value="Unassembled WGS sequence"/>
</dbReference>
<dbReference type="PANTHER" id="PTHR34474">
    <property type="entry name" value="SIGNAL TRANSDUCTION PROTEIN TRAP"/>
    <property type="match status" value="1"/>
</dbReference>
<dbReference type="PROSITE" id="PS51725">
    <property type="entry name" value="ABM"/>
    <property type="match status" value="1"/>
</dbReference>
<dbReference type="GO" id="GO:0004497">
    <property type="term" value="F:monooxygenase activity"/>
    <property type="evidence" value="ECO:0007669"/>
    <property type="project" value="UniProtKB-KW"/>
</dbReference>
<dbReference type="InterPro" id="IPR050404">
    <property type="entry name" value="Heme-degrading_MO"/>
</dbReference>
<dbReference type="Gene3D" id="3.30.70.100">
    <property type="match status" value="1"/>
</dbReference>